<evidence type="ECO:0000256" key="2">
    <source>
        <dbReference type="ARBA" id="ARBA00006573"/>
    </source>
</evidence>
<dbReference type="HAMAP" id="MF_00667">
    <property type="entry name" value="SspH"/>
    <property type="match status" value="1"/>
</dbReference>
<keyword evidence="6" id="KW-1185">Reference proteome</keyword>
<comment type="subcellular location">
    <subcellularLocation>
        <location evidence="1 4">Spore core</location>
    </subcellularLocation>
</comment>
<evidence type="ECO:0000256" key="4">
    <source>
        <dbReference type="HAMAP-Rule" id="MF_00667"/>
    </source>
</evidence>
<evidence type="ECO:0000256" key="1">
    <source>
        <dbReference type="ARBA" id="ARBA00004288"/>
    </source>
</evidence>
<comment type="induction">
    <text evidence="4">Expressed only in the forespore compartment of sporulating cells.</text>
</comment>
<gene>
    <name evidence="4" type="primary">sspH</name>
    <name evidence="5" type="ORF">ACFOU2_22730</name>
</gene>
<evidence type="ECO:0000313" key="6">
    <source>
        <dbReference type="Proteomes" id="UP001595752"/>
    </source>
</evidence>
<dbReference type="Proteomes" id="UP001595752">
    <property type="component" value="Unassembled WGS sequence"/>
</dbReference>
<organism evidence="5 6">
    <name type="scientific">Bacillus songklensis</name>
    <dbReference type="NCBI Taxonomy" id="1069116"/>
    <lineage>
        <taxon>Bacteria</taxon>
        <taxon>Bacillati</taxon>
        <taxon>Bacillota</taxon>
        <taxon>Bacilli</taxon>
        <taxon>Bacillales</taxon>
        <taxon>Bacillaceae</taxon>
        <taxon>Bacillus</taxon>
    </lineage>
</organism>
<proteinExistence type="evidence at transcript level"/>
<comment type="caution">
    <text evidence="5">The sequence shown here is derived from an EMBL/GenBank/DDBJ whole genome shotgun (WGS) entry which is preliminary data.</text>
</comment>
<dbReference type="Pfam" id="PF08141">
    <property type="entry name" value="SspH"/>
    <property type="match status" value="1"/>
</dbReference>
<protein>
    <recommendedName>
        <fullName evidence="4">Small, acid-soluble spore protein H</fullName>
        <shortName evidence="4">SASP H</shortName>
    </recommendedName>
</protein>
<sequence length="60" mass="6907">MNARRAKEILESADTINVTYLGRPVMIQNVDENNETARIYEKQHPELEKTVPLNSLHESV</sequence>
<dbReference type="NCBIfam" id="TIGR02861">
    <property type="entry name" value="SASP_H"/>
    <property type="match status" value="1"/>
</dbReference>
<evidence type="ECO:0000313" key="5">
    <source>
        <dbReference type="EMBL" id="MFC3886145.1"/>
    </source>
</evidence>
<accession>A0ABV8B8P1</accession>
<dbReference type="EMBL" id="JBHRZT010000072">
    <property type="protein sequence ID" value="MFC3886145.1"/>
    <property type="molecule type" value="Genomic_DNA"/>
</dbReference>
<reference evidence="6" key="1">
    <citation type="journal article" date="2019" name="Int. J. Syst. Evol. Microbiol.">
        <title>The Global Catalogue of Microorganisms (GCM) 10K type strain sequencing project: providing services to taxonomists for standard genome sequencing and annotation.</title>
        <authorList>
            <consortium name="The Broad Institute Genomics Platform"/>
            <consortium name="The Broad Institute Genome Sequencing Center for Infectious Disease"/>
            <person name="Wu L."/>
            <person name="Ma J."/>
        </authorList>
    </citation>
    <scope>NUCLEOTIDE SEQUENCE [LARGE SCALE GENOMIC DNA]</scope>
    <source>
        <strain evidence="6">CCUG 61889</strain>
    </source>
</reference>
<dbReference type="InterPro" id="IPR012610">
    <property type="entry name" value="SASP_SspH"/>
</dbReference>
<dbReference type="RefSeq" id="WP_377918513.1">
    <property type="nucleotide sequence ID" value="NZ_JBHRZT010000072.1"/>
</dbReference>
<keyword evidence="3 4" id="KW-0749">Sporulation</keyword>
<evidence type="ECO:0000256" key="3">
    <source>
        <dbReference type="ARBA" id="ARBA00022969"/>
    </source>
</evidence>
<name>A0ABV8B8P1_9BACI</name>
<comment type="similarity">
    <text evidence="2 4">Belongs to the SspH family.</text>
</comment>